<keyword evidence="8 11" id="KW-0863">Zinc-finger</keyword>
<keyword evidence="5" id="KW-0808">Transferase</keyword>
<feature type="domain" description="RING-type" evidence="12">
    <location>
        <begin position="2"/>
        <end position="48"/>
    </location>
</feature>
<dbReference type="SUPFAM" id="SSF57850">
    <property type="entry name" value="RING/U-box"/>
    <property type="match status" value="3"/>
</dbReference>
<name>I0YPH2_COCSC</name>
<dbReference type="Proteomes" id="UP000007264">
    <property type="component" value="Unassembled WGS sequence"/>
</dbReference>
<comment type="similarity">
    <text evidence="3">Belongs to the RBR family. Ariadne subfamily.</text>
</comment>
<dbReference type="Pfam" id="PF01485">
    <property type="entry name" value="IBR"/>
    <property type="match status" value="1"/>
</dbReference>
<dbReference type="Pfam" id="PF22191">
    <property type="entry name" value="IBR_1"/>
    <property type="match status" value="1"/>
</dbReference>
<dbReference type="CDD" id="cd20341">
    <property type="entry name" value="BRcat_RBR_RNF14"/>
    <property type="match status" value="1"/>
</dbReference>
<evidence type="ECO:0000256" key="2">
    <source>
        <dbReference type="ARBA" id="ARBA00003976"/>
    </source>
</evidence>
<evidence type="ECO:0000256" key="8">
    <source>
        <dbReference type="ARBA" id="ARBA00022771"/>
    </source>
</evidence>
<dbReference type="InterPro" id="IPR017907">
    <property type="entry name" value="Znf_RING_CS"/>
</dbReference>
<dbReference type="GO" id="GO:0008270">
    <property type="term" value="F:zinc ion binding"/>
    <property type="evidence" value="ECO:0007669"/>
    <property type="project" value="UniProtKB-KW"/>
</dbReference>
<protein>
    <recommendedName>
        <fullName evidence="4">RBR-type E3 ubiquitin transferase</fullName>
        <ecNumber evidence="4">2.3.2.31</ecNumber>
    </recommendedName>
</protein>
<dbReference type="InterPro" id="IPR044066">
    <property type="entry name" value="TRIAD_supradom"/>
</dbReference>
<evidence type="ECO:0000256" key="9">
    <source>
        <dbReference type="ARBA" id="ARBA00022786"/>
    </source>
</evidence>
<dbReference type="FunFam" id="3.30.40.10:FF:000137">
    <property type="entry name" value="RanBP-type and C3HC4-type zinc finger-containing protein 1"/>
    <property type="match status" value="1"/>
</dbReference>
<evidence type="ECO:0000256" key="10">
    <source>
        <dbReference type="ARBA" id="ARBA00022833"/>
    </source>
</evidence>
<dbReference type="GeneID" id="17038267"/>
<dbReference type="PANTHER" id="PTHR11685">
    <property type="entry name" value="RBR FAMILY RING FINGER AND IBR DOMAIN-CONTAINING"/>
    <property type="match status" value="1"/>
</dbReference>
<evidence type="ECO:0000256" key="7">
    <source>
        <dbReference type="ARBA" id="ARBA00022737"/>
    </source>
</evidence>
<evidence type="ECO:0000256" key="5">
    <source>
        <dbReference type="ARBA" id="ARBA00022679"/>
    </source>
</evidence>
<evidence type="ECO:0000256" key="6">
    <source>
        <dbReference type="ARBA" id="ARBA00022723"/>
    </source>
</evidence>
<comment type="caution">
    <text evidence="14">The sequence shown here is derived from an EMBL/GenBank/DDBJ whole genome shotgun (WGS) entry which is preliminary data.</text>
</comment>
<comment type="function">
    <text evidence="2">Might act as an E3 ubiquitin-protein ligase, or as part of E3 complex, which accepts ubiquitin from specific E2 ubiquitin-conjugating enzymes and then transfers it to substrates.</text>
</comment>
<dbReference type="SMART" id="SM00647">
    <property type="entry name" value="IBR"/>
    <property type="match status" value="2"/>
</dbReference>
<proteinExistence type="inferred from homology"/>
<accession>I0YPH2</accession>
<keyword evidence="10" id="KW-0862">Zinc</keyword>
<dbReference type="GO" id="GO:0061630">
    <property type="term" value="F:ubiquitin protein ligase activity"/>
    <property type="evidence" value="ECO:0007669"/>
    <property type="project" value="UniProtKB-EC"/>
</dbReference>
<dbReference type="EMBL" id="AGSI01000016">
    <property type="protein sequence ID" value="EIE20291.1"/>
    <property type="molecule type" value="Genomic_DNA"/>
</dbReference>
<keyword evidence="9" id="KW-0833">Ubl conjugation pathway</keyword>
<dbReference type="InterPro" id="IPR031127">
    <property type="entry name" value="E3_UB_ligase_RBR"/>
</dbReference>
<evidence type="ECO:0000313" key="15">
    <source>
        <dbReference type="Proteomes" id="UP000007264"/>
    </source>
</evidence>
<evidence type="ECO:0000313" key="14">
    <source>
        <dbReference type="EMBL" id="EIE20291.1"/>
    </source>
</evidence>
<feature type="domain" description="RING-type" evidence="13">
    <location>
        <begin position="1"/>
        <end position="196"/>
    </location>
</feature>
<sequence length="213" mass="24189">MCGICFEDTPGVRHVWASSCAHAFCQDCIGQLCSVHIAEGSLDNLRCPTPDCKAPFVRQNVRGLLSEELAQRWEDLELKQALERMPDVLYCPRCSAACVEDSDNCAQCPKCLYAFCGLCSDSWHTGTQVCFLLRLLEQDSYKATSKMCPNCGMAIQKTEGCNKMTCTNCHRHFCYKCNKAVLDYDHFREGGCKLFDNSEVQRWQQDWDAQVHR</sequence>
<dbReference type="InterPro" id="IPR013083">
    <property type="entry name" value="Znf_RING/FYVE/PHD"/>
</dbReference>
<dbReference type="EC" id="2.3.2.31" evidence="4"/>
<evidence type="ECO:0000256" key="3">
    <source>
        <dbReference type="ARBA" id="ARBA00005884"/>
    </source>
</evidence>
<evidence type="ECO:0000256" key="1">
    <source>
        <dbReference type="ARBA" id="ARBA00001798"/>
    </source>
</evidence>
<evidence type="ECO:0000256" key="11">
    <source>
        <dbReference type="PROSITE-ProRule" id="PRU00175"/>
    </source>
</evidence>
<dbReference type="GO" id="GO:0016567">
    <property type="term" value="P:protein ubiquitination"/>
    <property type="evidence" value="ECO:0007669"/>
    <property type="project" value="InterPro"/>
</dbReference>
<dbReference type="PROSITE" id="PS00518">
    <property type="entry name" value="ZF_RING_1"/>
    <property type="match status" value="1"/>
</dbReference>
<dbReference type="OrthoDB" id="1431934at2759"/>
<dbReference type="InterPro" id="IPR002867">
    <property type="entry name" value="IBR_dom"/>
</dbReference>
<reference evidence="14 15" key="1">
    <citation type="journal article" date="2012" name="Genome Biol.">
        <title>The genome of the polar eukaryotic microalga coccomyxa subellipsoidea reveals traits of cold adaptation.</title>
        <authorList>
            <person name="Blanc G."/>
            <person name="Agarkova I."/>
            <person name="Grimwood J."/>
            <person name="Kuo A."/>
            <person name="Brueggeman A."/>
            <person name="Dunigan D."/>
            <person name="Gurnon J."/>
            <person name="Ladunga I."/>
            <person name="Lindquist E."/>
            <person name="Lucas S."/>
            <person name="Pangilinan J."/>
            <person name="Proschold T."/>
            <person name="Salamov A."/>
            <person name="Schmutz J."/>
            <person name="Weeks D."/>
            <person name="Yamada T."/>
            <person name="Claverie J.M."/>
            <person name="Grigoriev I."/>
            <person name="Van Etten J."/>
            <person name="Lomsadze A."/>
            <person name="Borodovsky M."/>
        </authorList>
    </citation>
    <scope>NUCLEOTIDE SEQUENCE [LARGE SCALE GENOMIC DNA]</scope>
    <source>
        <strain evidence="14 15">C-169</strain>
    </source>
</reference>
<dbReference type="Gene3D" id="1.20.120.1750">
    <property type="match status" value="1"/>
</dbReference>
<dbReference type="InterPro" id="IPR001841">
    <property type="entry name" value="Znf_RING"/>
</dbReference>
<keyword evidence="15" id="KW-1185">Reference proteome</keyword>
<dbReference type="PROSITE" id="PS50089">
    <property type="entry name" value="ZF_RING_2"/>
    <property type="match status" value="1"/>
</dbReference>
<dbReference type="PROSITE" id="PS51873">
    <property type="entry name" value="TRIAD"/>
    <property type="match status" value="1"/>
</dbReference>
<gene>
    <name evidence="14" type="ORF">COCSUDRAFT_18993</name>
</gene>
<keyword evidence="6" id="KW-0479">Metal-binding</keyword>
<dbReference type="RefSeq" id="XP_005644835.1">
    <property type="nucleotide sequence ID" value="XM_005644778.1"/>
</dbReference>
<dbReference type="STRING" id="574566.I0YPH2"/>
<comment type="catalytic activity">
    <reaction evidence="1">
        <text>[E2 ubiquitin-conjugating enzyme]-S-ubiquitinyl-L-cysteine + [acceptor protein]-L-lysine = [E2 ubiquitin-conjugating enzyme]-L-cysteine + [acceptor protein]-N(6)-ubiquitinyl-L-lysine.</text>
        <dbReference type="EC" id="2.3.2.31"/>
    </reaction>
</comment>
<evidence type="ECO:0000259" key="12">
    <source>
        <dbReference type="PROSITE" id="PS50089"/>
    </source>
</evidence>
<keyword evidence="7" id="KW-0677">Repeat</keyword>
<evidence type="ECO:0000256" key="4">
    <source>
        <dbReference type="ARBA" id="ARBA00012251"/>
    </source>
</evidence>
<dbReference type="eggNOG" id="KOG1814">
    <property type="taxonomic scope" value="Eukaryota"/>
</dbReference>
<dbReference type="KEGG" id="csl:COCSUDRAFT_18993"/>
<organism evidence="14 15">
    <name type="scientific">Coccomyxa subellipsoidea (strain C-169)</name>
    <name type="common">Green microalga</name>
    <dbReference type="NCBI Taxonomy" id="574566"/>
    <lineage>
        <taxon>Eukaryota</taxon>
        <taxon>Viridiplantae</taxon>
        <taxon>Chlorophyta</taxon>
        <taxon>core chlorophytes</taxon>
        <taxon>Trebouxiophyceae</taxon>
        <taxon>Trebouxiophyceae incertae sedis</taxon>
        <taxon>Coccomyxaceae</taxon>
        <taxon>Coccomyxa</taxon>
        <taxon>Coccomyxa subellipsoidea</taxon>
    </lineage>
</organism>
<dbReference type="AlphaFoldDB" id="I0YPH2"/>
<evidence type="ECO:0000259" key="13">
    <source>
        <dbReference type="PROSITE" id="PS51873"/>
    </source>
</evidence>
<dbReference type="Gene3D" id="3.30.40.10">
    <property type="entry name" value="Zinc/RING finger domain, C3HC4 (zinc finger)"/>
    <property type="match status" value="1"/>
</dbReference>